<proteinExistence type="predicted"/>
<dbReference type="Proteomes" id="UP000176222">
    <property type="component" value="Unassembled WGS sequence"/>
</dbReference>
<evidence type="ECO:0000313" key="1">
    <source>
        <dbReference type="EMBL" id="OHA57895.1"/>
    </source>
</evidence>
<name>A0A1G2QBF9_9BACT</name>
<organism evidence="1 2">
    <name type="scientific">Candidatus Vogelbacteria bacterium RIFOXYB1_FULL_42_16</name>
    <dbReference type="NCBI Taxonomy" id="1802436"/>
    <lineage>
        <taxon>Bacteria</taxon>
        <taxon>Candidatus Vogeliibacteriota</taxon>
    </lineage>
</organism>
<comment type="caution">
    <text evidence="1">The sequence shown here is derived from an EMBL/GenBank/DDBJ whole genome shotgun (WGS) entry which is preliminary data.</text>
</comment>
<evidence type="ECO:0000313" key="2">
    <source>
        <dbReference type="Proteomes" id="UP000176222"/>
    </source>
</evidence>
<protein>
    <submittedName>
        <fullName evidence="1">Uncharacterized protein</fullName>
    </submittedName>
</protein>
<accession>A0A1G2QBF9</accession>
<reference evidence="1 2" key="1">
    <citation type="journal article" date="2016" name="Nat. Commun.">
        <title>Thousands of microbial genomes shed light on interconnected biogeochemical processes in an aquifer system.</title>
        <authorList>
            <person name="Anantharaman K."/>
            <person name="Brown C.T."/>
            <person name="Hug L.A."/>
            <person name="Sharon I."/>
            <person name="Castelle C.J."/>
            <person name="Probst A.J."/>
            <person name="Thomas B.C."/>
            <person name="Singh A."/>
            <person name="Wilkins M.J."/>
            <person name="Karaoz U."/>
            <person name="Brodie E.L."/>
            <person name="Williams K.H."/>
            <person name="Hubbard S.S."/>
            <person name="Banfield J.F."/>
        </authorList>
    </citation>
    <scope>NUCLEOTIDE SEQUENCE [LARGE SCALE GENOMIC DNA]</scope>
</reference>
<gene>
    <name evidence="1" type="ORF">A2370_02700</name>
</gene>
<dbReference type="STRING" id="1802436.A2370_02700"/>
<dbReference type="EMBL" id="MHTH01000021">
    <property type="protein sequence ID" value="OHA57895.1"/>
    <property type="molecule type" value="Genomic_DNA"/>
</dbReference>
<sequence>MIFCVAISYFAFLFWVWNEKYRRKFEYYRQVELSKQKRMRESVVTEEIASAGTSSIPSHW</sequence>
<dbReference type="AlphaFoldDB" id="A0A1G2QBF9"/>